<feature type="coiled-coil region" evidence="1">
    <location>
        <begin position="58"/>
        <end position="85"/>
    </location>
</feature>
<dbReference type="AlphaFoldDB" id="A0ABD0WYJ1"/>
<sequence length="180" mass="20542">MENSWGSYAEVNSGEMDHVPGIFRQDSEFDHIDMGICQKGCGLVLSHNQVIQGDHCCLDALRMLNDALQERSANLEHEARMERLRWGRREQFLLAQVSSLQSEAQLTALKYQRKLHQYMLNINYIDEHLIGHYKSDSKPSEVCNVSQLSEQRSTVDGIQEGDELCQQSDVSHSNCQTLLC</sequence>
<gene>
    <name evidence="2" type="ORF">UPYG_G00271430</name>
</gene>
<organism evidence="2 3">
    <name type="scientific">Umbra pygmaea</name>
    <name type="common">Eastern mudminnow</name>
    <dbReference type="NCBI Taxonomy" id="75934"/>
    <lineage>
        <taxon>Eukaryota</taxon>
        <taxon>Metazoa</taxon>
        <taxon>Chordata</taxon>
        <taxon>Craniata</taxon>
        <taxon>Vertebrata</taxon>
        <taxon>Euteleostomi</taxon>
        <taxon>Actinopterygii</taxon>
        <taxon>Neopterygii</taxon>
        <taxon>Teleostei</taxon>
        <taxon>Protacanthopterygii</taxon>
        <taxon>Esociformes</taxon>
        <taxon>Umbridae</taxon>
        <taxon>Umbra</taxon>
    </lineage>
</organism>
<dbReference type="EMBL" id="JAGEUA010000008">
    <property type="protein sequence ID" value="KAL0968767.1"/>
    <property type="molecule type" value="Genomic_DNA"/>
</dbReference>
<dbReference type="Proteomes" id="UP001557470">
    <property type="component" value="Unassembled WGS sequence"/>
</dbReference>
<accession>A0ABD0WYJ1</accession>
<proteinExistence type="predicted"/>
<evidence type="ECO:0000313" key="3">
    <source>
        <dbReference type="Proteomes" id="UP001557470"/>
    </source>
</evidence>
<name>A0ABD0WYJ1_UMBPY</name>
<comment type="caution">
    <text evidence="2">The sequence shown here is derived from an EMBL/GenBank/DDBJ whole genome shotgun (WGS) entry which is preliminary data.</text>
</comment>
<keyword evidence="1" id="KW-0175">Coiled coil</keyword>
<keyword evidence="3" id="KW-1185">Reference proteome</keyword>
<protein>
    <submittedName>
        <fullName evidence="2">Uncharacterized protein</fullName>
    </submittedName>
</protein>
<evidence type="ECO:0000313" key="2">
    <source>
        <dbReference type="EMBL" id="KAL0968767.1"/>
    </source>
</evidence>
<reference evidence="2 3" key="1">
    <citation type="submission" date="2024-06" db="EMBL/GenBank/DDBJ databases">
        <authorList>
            <person name="Pan Q."/>
            <person name="Wen M."/>
            <person name="Jouanno E."/>
            <person name="Zahm M."/>
            <person name="Klopp C."/>
            <person name="Cabau C."/>
            <person name="Louis A."/>
            <person name="Berthelot C."/>
            <person name="Parey E."/>
            <person name="Roest Crollius H."/>
            <person name="Montfort J."/>
            <person name="Robinson-Rechavi M."/>
            <person name="Bouchez O."/>
            <person name="Lampietro C."/>
            <person name="Lopez Roques C."/>
            <person name="Donnadieu C."/>
            <person name="Postlethwait J."/>
            <person name="Bobe J."/>
            <person name="Verreycken H."/>
            <person name="Guiguen Y."/>
        </authorList>
    </citation>
    <scope>NUCLEOTIDE SEQUENCE [LARGE SCALE GENOMIC DNA]</scope>
    <source>
        <strain evidence="2">Up_M1</strain>
        <tissue evidence="2">Testis</tissue>
    </source>
</reference>
<evidence type="ECO:0000256" key="1">
    <source>
        <dbReference type="SAM" id="Coils"/>
    </source>
</evidence>